<dbReference type="Pfam" id="PF17667">
    <property type="entry name" value="Pkinase_fungal"/>
    <property type="match status" value="1"/>
</dbReference>
<dbReference type="PANTHER" id="PTHR38248:SF2">
    <property type="entry name" value="FUNK1 11"/>
    <property type="match status" value="1"/>
</dbReference>
<feature type="region of interest" description="Disordered" evidence="1">
    <location>
        <begin position="80"/>
        <end position="101"/>
    </location>
</feature>
<dbReference type="InterPro" id="IPR000719">
    <property type="entry name" value="Prot_kinase_dom"/>
</dbReference>
<name>A0AAD4M050_9AGAM</name>
<dbReference type="Proteomes" id="UP001203297">
    <property type="component" value="Unassembled WGS sequence"/>
</dbReference>
<reference evidence="3" key="1">
    <citation type="journal article" date="2022" name="New Phytol.">
        <title>Evolutionary transition to the ectomycorrhizal habit in the genomes of a hyperdiverse lineage of mushroom-forming fungi.</title>
        <authorList>
            <person name="Looney B."/>
            <person name="Miyauchi S."/>
            <person name="Morin E."/>
            <person name="Drula E."/>
            <person name="Courty P.E."/>
            <person name="Kohler A."/>
            <person name="Kuo A."/>
            <person name="LaButti K."/>
            <person name="Pangilinan J."/>
            <person name="Lipzen A."/>
            <person name="Riley R."/>
            <person name="Andreopoulos W."/>
            <person name="He G."/>
            <person name="Johnson J."/>
            <person name="Nolan M."/>
            <person name="Tritt A."/>
            <person name="Barry K.W."/>
            <person name="Grigoriev I.V."/>
            <person name="Nagy L.G."/>
            <person name="Hibbett D."/>
            <person name="Henrissat B."/>
            <person name="Matheny P.B."/>
            <person name="Labbe J."/>
            <person name="Martin F.M."/>
        </authorList>
    </citation>
    <scope>NUCLEOTIDE SEQUENCE</scope>
    <source>
        <strain evidence="3">BPL690</strain>
    </source>
</reference>
<sequence length="720" mass="82719">MIFNPREHFVGPMPVSKFLTEFIPEAPEKRTTNEIVFTHPSVSQNEDEFIRAIEASGLCPKLNFVDTSFRREGCRLKPDISVFSGTPGGSDEPGTDTENVKSVDRRAVQLWIVDKSNENDVFRFLEEEAKFRREKAEDSEEGSEEDSEEEDSEEEEDYGEDSKGHRRWKESPRRTCGQLIAHASALHHSQFRVFSFSVALFGETGRLLRWDRSGAIFTESFNWASQPDTLLEFLWRFNFLSDVDRGHDTTVTSVPDEEAEVALSKLKTYRGLEKIKKADLHKILVRDDRAADGELRHYIAPCAVWCSGALIGRSTSGYIAYDITSTELVYIKDYWRNDFPRIQKEADVYRVLHDAQVPNIPSLGPAGDVPLSPEHANSVSFAAQRTRTQDYVETPEGEDEWHSSQQHLEPHVHYRLVLETIGRPLDTFKSTRQLCEAIRDAIVAHSVAYEKAGILHRDVSAGNILISETGSGILIDWHLSKKVSKCIEAKPRQYSRTGTWQFMSISRLLEPRFTPHDLADDLESFFWVLLYQIVRCRKIPKINLSETIQKVFDDQTDKPYDGLFRGGEGKLLFLKDLHISHWFIELLTTTPCKDIIEEFRSFFNDLYLHAVGSYKFPKILKSKIEAKREQDPRVKDAREKLRSSEWMLWVFNHHLAAKWDVKDDGSFCKTEFRLGSSAARTGRKRKATTDSDDGRTTDERRRGRMPPSSTPSWTEDMFSI</sequence>
<comment type="caution">
    <text evidence="3">The sequence shown here is derived from an EMBL/GenBank/DDBJ whole genome shotgun (WGS) entry which is preliminary data.</text>
</comment>
<feature type="compositionally biased region" description="Basic and acidic residues" evidence="1">
    <location>
        <begin position="687"/>
        <end position="701"/>
    </location>
</feature>
<dbReference type="InterPro" id="IPR040976">
    <property type="entry name" value="Pkinase_fungal"/>
</dbReference>
<feature type="domain" description="Protein kinase" evidence="2">
    <location>
        <begin position="305"/>
        <end position="647"/>
    </location>
</feature>
<organism evidence="3 4">
    <name type="scientific">Multifurca ochricompacta</name>
    <dbReference type="NCBI Taxonomy" id="376703"/>
    <lineage>
        <taxon>Eukaryota</taxon>
        <taxon>Fungi</taxon>
        <taxon>Dikarya</taxon>
        <taxon>Basidiomycota</taxon>
        <taxon>Agaricomycotina</taxon>
        <taxon>Agaricomycetes</taxon>
        <taxon>Russulales</taxon>
        <taxon>Russulaceae</taxon>
        <taxon>Multifurca</taxon>
    </lineage>
</organism>
<feature type="region of interest" description="Disordered" evidence="1">
    <location>
        <begin position="677"/>
        <end position="720"/>
    </location>
</feature>
<evidence type="ECO:0000313" key="3">
    <source>
        <dbReference type="EMBL" id="KAI0296733.1"/>
    </source>
</evidence>
<dbReference type="GO" id="GO:0005524">
    <property type="term" value="F:ATP binding"/>
    <property type="evidence" value="ECO:0007669"/>
    <property type="project" value="InterPro"/>
</dbReference>
<keyword evidence="4" id="KW-1185">Reference proteome</keyword>
<dbReference type="Gene3D" id="1.10.510.10">
    <property type="entry name" value="Transferase(Phosphotransferase) domain 1"/>
    <property type="match status" value="1"/>
</dbReference>
<evidence type="ECO:0000313" key="4">
    <source>
        <dbReference type="Proteomes" id="UP001203297"/>
    </source>
</evidence>
<dbReference type="PANTHER" id="PTHR38248">
    <property type="entry name" value="FUNK1 6"/>
    <property type="match status" value="1"/>
</dbReference>
<protein>
    <recommendedName>
        <fullName evidence="2">Protein kinase domain-containing protein</fullName>
    </recommendedName>
</protein>
<dbReference type="AlphaFoldDB" id="A0AAD4M050"/>
<dbReference type="PROSITE" id="PS00109">
    <property type="entry name" value="PROTEIN_KINASE_TYR"/>
    <property type="match status" value="1"/>
</dbReference>
<dbReference type="InterPro" id="IPR011009">
    <property type="entry name" value="Kinase-like_dom_sf"/>
</dbReference>
<gene>
    <name evidence="3" type="ORF">B0F90DRAFT_1014957</name>
</gene>
<proteinExistence type="predicted"/>
<dbReference type="InterPro" id="IPR008266">
    <property type="entry name" value="Tyr_kinase_AS"/>
</dbReference>
<dbReference type="GO" id="GO:0004672">
    <property type="term" value="F:protein kinase activity"/>
    <property type="evidence" value="ECO:0007669"/>
    <property type="project" value="InterPro"/>
</dbReference>
<evidence type="ECO:0000259" key="2">
    <source>
        <dbReference type="PROSITE" id="PS50011"/>
    </source>
</evidence>
<feature type="compositionally biased region" description="Acidic residues" evidence="1">
    <location>
        <begin position="137"/>
        <end position="159"/>
    </location>
</feature>
<dbReference type="SUPFAM" id="SSF56112">
    <property type="entry name" value="Protein kinase-like (PK-like)"/>
    <property type="match status" value="1"/>
</dbReference>
<dbReference type="EMBL" id="WTXG01000046">
    <property type="protein sequence ID" value="KAI0296733.1"/>
    <property type="molecule type" value="Genomic_DNA"/>
</dbReference>
<feature type="region of interest" description="Disordered" evidence="1">
    <location>
        <begin position="133"/>
        <end position="169"/>
    </location>
</feature>
<dbReference type="PROSITE" id="PS50011">
    <property type="entry name" value="PROTEIN_KINASE_DOM"/>
    <property type="match status" value="1"/>
</dbReference>
<evidence type="ECO:0000256" key="1">
    <source>
        <dbReference type="SAM" id="MobiDB-lite"/>
    </source>
</evidence>
<accession>A0AAD4M050</accession>